<dbReference type="Pfam" id="PF16036">
    <property type="entry name" value="Chalcone_3"/>
    <property type="match status" value="1"/>
</dbReference>
<feature type="domain" description="Chalcone isomerase" evidence="2">
    <location>
        <begin position="74"/>
        <end position="184"/>
    </location>
</feature>
<evidence type="ECO:0000313" key="3">
    <source>
        <dbReference type="EMBL" id="GLX81386.1"/>
    </source>
</evidence>
<feature type="chain" id="PRO_5046932360" description="Chalcone isomerase domain-containing protein" evidence="1">
    <location>
        <begin position="30"/>
        <end position="189"/>
    </location>
</feature>
<dbReference type="EMBL" id="BSSU01000004">
    <property type="protein sequence ID" value="GLX81386.1"/>
    <property type="molecule type" value="Genomic_DNA"/>
</dbReference>
<dbReference type="InterPro" id="IPR016087">
    <property type="entry name" value="Chalcone_isomerase"/>
</dbReference>
<protein>
    <recommendedName>
        <fullName evidence="2">Chalcone isomerase domain-containing protein</fullName>
    </recommendedName>
</protein>
<accession>A0ABQ6GZK6</accession>
<keyword evidence="1" id="KW-0732">Signal</keyword>
<organism evidence="3 4">
    <name type="scientific">Thalassotalea eurytherma</name>
    <dbReference type="NCBI Taxonomy" id="1144278"/>
    <lineage>
        <taxon>Bacteria</taxon>
        <taxon>Pseudomonadati</taxon>
        <taxon>Pseudomonadota</taxon>
        <taxon>Gammaproteobacteria</taxon>
        <taxon>Alteromonadales</taxon>
        <taxon>Colwelliaceae</taxon>
        <taxon>Thalassotalea</taxon>
    </lineage>
</organism>
<proteinExistence type="predicted"/>
<evidence type="ECO:0000313" key="4">
    <source>
        <dbReference type="Proteomes" id="UP001157133"/>
    </source>
</evidence>
<keyword evidence="4" id="KW-1185">Reference proteome</keyword>
<gene>
    <name evidence="3" type="ORF">theurythT_08380</name>
</gene>
<reference evidence="3 4" key="1">
    <citation type="submission" date="2023-03" db="EMBL/GenBank/DDBJ databases">
        <title>Draft genome sequence of Thalassotalea eurytherma JCM 18482T.</title>
        <authorList>
            <person name="Sawabe T."/>
        </authorList>
    </citation>
    <scope>NUCLEOTIDE SEQUENCE [LARGE SCALE GENOMIC DNA]</scope>
    <source>
        <strain evidence="3 4">JCM 18482</strain>
    </source>
</reference>
<feature type="signal peptide" evidence="1">
    <location>
        <begin position="1"/>
        <end position="29"/>
    </location>
</feature>
<evidence type="ECO:0000259" key="2">
    <source>
        <dbReference type="Pfam" id="PF16036"/>
    </source>
</evidence>
<dbReference type="Proteomes" id="UP001157133">
    <property type="component" value="Unassembled WGS sequence"/>
</dbReference>
<comment type="caution">
    <text evidence="3">The sequence shown here is derived from an EMBL/GenBank/DDBJ whole genome shotgun (WGS) entry which is preliminary data.</text>
</comment>
<evidence type="ECO:0000256" key="1">
    <source>
        <dbReference type="SAM" id="SignalP"/>
    </source>
</evidence>
<sequence>MKKSILLTLNRLMMTVIVAMSLFSTNSMANSGTLIENQTDLETVSGHFKDVGQAKFRVLFFNIYQSRLASESGEFDKQTAYVFEITYLRDITQSDLIERTIEQWQHLGIDERQYQAYLPKLQALWPNIKKGDQLALFVENNQAQFFYNQAFIGEVNNGTFADDFLAIWLSEKTSQPKLRQQLLGMHSNG</sequence>
<name>A0ABQ6GZK6_9GAMM</name>
<dbReference type="RefSeq" id="WP_284206719.1">
    <property type="nucleotide sequence ID" value="NZ_BSSU01000004.1"/>
</dbReference>